<evidence type="ECO:0000256" key="3">
    <source>
        <dbReference type="ARBA" id="ARBA00022695"/>
    </source>
</evidence>
<dbReference type="NCBIfam" id="NF008805">
    <property type="entry name" value="PRK11824.1"/>
    <property type="match status" value="1"/>
</dbReference>
<dbReference type="Gene3D" id="2.40.50.140">
    <property type="entry name" value="Nucleic acid-binding proteins"/>
    <property type="match status" value="1"/>
</dbReference>
<dbReference type="Pfam" id="PF01138">
    <property type="entry name" value="RNase_PH"/>
    <property type="match status" value="2"/>
</dbReference>
<dbReference type="SMART" id="SM00316">
    <property type="entry name" value="S1"/>
    <property type="match status" value="1"/>
</dbReference>
<keyword evidence="3 5" id="KW-0548">Nucleotidyltransferase</keyword>
<comment type="caution">
    <text evidence="7">The sequence shown here is derived from an EMBL/GenBank/DDBJ whole genome shotgun (WGS) entry which is preliminary data.</text>
</comment>
<sequence length="718" mass="79416">MEKKIFTTEFGGRELTVEFNNIVDQAHGSCLVKYGDTVVLATAVMTKEAKEGTGFFPLIVDFEEKFYATGKILGSRFQKREGRPTDEAILSGRIVDRTIRPFFDNWIRNEIQVVLTVLSIGEDDPDILAVLAASVALGTSHIPWNGPVSAVRIGLNSSEETVGQTSSEVLGKNGNFEINPTYTQRNTDNYQLDLLICSKDDKINMIEIGSNEISEEEILKGMGLGKIELQKLQKFQEKIFKEIAKEKIIIPKPKISKKTLNLFKEKIESIFMEKLFSGNPGKGDLSHLVTLWKKEIDVLEDPNEKALAEDYLQEEIDKAIHKEIIHNKKRPDHRKMDELRPLLAKVGGISKILHGSGLFYRGGTHVLSVLTLGAPGDALHIDSMETQMDKRFMLHYNFPPYSVGEVGRMGGTNRRMIGHGALAEKALVPVLPKKEDFPYTIRLVAESLASNGSTSMASVCAGSLALMDGGVPIKRPVAGIASGLMMESEKKYVILTDIQGPEDHHGDMDFKVAGTEIGVTAVQMDVKIAGVSINILKEAFEKARTARLQILKVMKEEIASPRPNISEYAPHIISIKIKPDQIGLVIGTGGKTIKEIKEKTGAIIDIEDDGTVYITGKKEACEEAKKIIEEMTHEYKVGDRMRAEVVKVAEFGVFVKVSGGTEGLVHISEIVPRRIQSAGELIKVGDIVPVVLKEIDERGRLKFSIKDISPEWFDVKKS</sequence>
<evidence type="ECO:0000256" key="2">
    <source>
        <dbReference type="ARBA" id="ARBA00022679"/>
    </source>
</evidence>
<dbReference type="EMBL" id="MHWT01000027">
    <property type="protein sequence ID" value="OHB11827.1"/>
    <property type="molecule type" value="Genomic_DNA"/>
</dbReference>
<evidence type="ECO:0000256" key="1">
    <source>
        <dbReference type="ARBA" id="ARBA00007404"/>
    </source>
</evidence>
<comment type="function">
    <text evidence="5">Involved in mRNA degradation. Catalyzes the phosphorolysis of single-stranded polyribonucleotides processively in the 3'- to 5'-direction.</text>
</comment>
<dbReference type="SMART" id="SM00322">
    <property type="entry name" value="KH"/>
    <property type="match status" value="1"/>
</dbReference>
<dbReference type="NCBIfam" id="TIGR03591">
    <property type="entry name" value="polynuc_phos"/>
    <property type="match status" value="1"/>
</dbReference>
<evidence type="ECO:0000256" key="5">
    <source>
        <dbReference type="HAMAP-Rule" id="MF_01595"/>
    </source>
</evidence>
<dbReference type="FunFam" id="3.30.1370.10:FF:000001">
    <property type="entry name" value="Polyribonucleotide nucleotidyltransferase"/>
    <property type="match status" value="1"/>
</dbReference>
<evidence type="ECO:0000259" key="6">
    <source>
        <dbReference type="PROSITE" id="PS50126"/>
    </source>
</evidence>
<gene>
    <name evidence="5" type="primary">pnp</name>
    <name evidence="7" type="ORF">A3G99_03275</name>
</gene>
<feature type="binding site" evidence="5">
    <location>
        <position position="503"/>
    </location>
    <ligand>
        <name>Mg(2+)</name>
        <dbReference type="ChEBI" id="CHEBI:18420"/>
    </ligand>
</feature>
<evidence type="ECO:0000313" key="7">
    <source>
        <dbReference type="EMBL" id="OHB11827.1"/>
    </source>
</evidence>
<dbReference type="SUPFAM" id="SSF55666">
    <property type="entry name" value="Ribonuclease PH domain 2-like"/>
    <property type="match status" value="2"/>
</dbReference>
<dbReference type="GO" id="GO:0004654">
    <property type="term" value="F:polyribonucleotide nucleotidyltransferase activity"/>
    <property type="evidence" value="ECO:0007669"/>
    <property type="project" value="UniProtKB-UniRule"/>
</dbReference>
<dbReference type="InterPro" id="IPR003029">
    <property type="entry name" value="S1_domain"/>
</dbReference>
<feature type="binding site" evidence="5">
    <location>
        <position position="509"/>
    </location>
    <ligand>
        <name>Mg(2+)</name>
        <dbReference type="ChEBI" id="CHEBI:18420"/>
    </ligand>
</feature>
<dbReference type="Pfam" id="PF00013">
    <property type="entry name" value="KH_1"/>
    <property type="match status" value="1"/>
</dbReference>
<dbReference type="EC" id="2.7.7.8" evidence="5"/>
<dbReference type="HAMAP" id="MF_01595">
    <property type="entry name" value="PNPase"/>
    <property type="match status" value="1"/>
</dbReference>
<dbReference type="Gene3D" id="3.30.1370.10">
    <property type="entry name" value="K Homology domain, type 1"/>
    <property type="match status" value="1"/>
</dbReference>
<dbReference type="PANTHER" id="PTHR11252:SF0">
    <property type="entry name" value="POLYRIBONUCLEOTIDE NUCLEOTIDYLTRANSFERASE 1, MITOCHONDRIAL"/>
    <property type="match status" value="1"/>
</dbReference>
<dbReference type="InterPro" id="IPR036612">
    <property type="entry name" value="KH_dom_type_1_sf"/>
</dbReference>
<dbReference type="InterPro" id="IPR012162">
    <property type="entry name" value="PNPase"/>
</dbReference>
<reference evidence="7 8" key="1">
    <citation type="journal article" date="2016" name="Nat. Commun.">
        <title>Thousands of microbial genomes shed light on interconnected biogeochemical processes in an aquifer system.</title>
        <authorList>
            <person name="Anantharaman K."/>
            <person name="Brown C.T."/>
            <person name="Hug L.A."/>
            <person name="Sharon I."/>
            <person name="Castelle C.J."/>
            <person name="Probst A.J."/>
            <person name="Thomas B.C."/>
            <person name="Singh A."/>
            <person name="Wilkins M.J."/>
            <person name="Karaoz U."/>
            <person name="Brodie E.L."/>
            <person name="Williams K.H."/>
            <person name="Hubbard S.S."/>
            <person name="Banfield J.F."/>
        </authorList>
    </citation>
    <scope>NUCLEOTIDE SEQUENCE [LARGE SCALE GENOMIC DNA]</scope>
</reference>
<dbReference type="GO" id="GO:0005829">
    <property type="term" value="C:cytosol"/>
    <property type="evidence" value="ECO:0007669"/>
    <property type="project" value="TreeGrafter"/>
</dbReference>
<keyword evidence="4 5" id="KW-0694">RNA-binding</keyword>
<dbReference type="FunFam" id="3.30.230.70:FF:000001">
    <property type="entry name" value="Polyribonucleotide nucleotidyltransferase"/>
    <property type="match status" value="1"/>
</dbReference>
<dbReference type="InterPro" id="IPR012340">
    <property type="entry name" value="NA-bd_OB-fold"/>
</dbReference>
<organism evidence="7 8">
    <name type="scientific">Candidatus Zambryskibacteria bacterium RIFCSPLOWO2_12_FULL_39_23</name>
    <dbReference type="NCBI Taxonomy" id="1802776"/>
    <lineage>
        <taxon>Bacteria</taxon>
        <taxon>Candidatus Zambryskiibacteriota</taxon>
    </lineage>
</organism>
<dbReference type="SUPFAM" id="SSF54211">
    <property type="entry name" value="Ribosomal protein S5 domain 2-like"/>
    <property type="match status" value="2"/>
</dbReference>
<dbReference type="InterPro" id="IPR027408">
    <property type="entry name" value="PNPase/RNase_PH_dom_sf"/>
</dbReference>
<keyword evidence="5" id="KW-0479">Metal-binding</keyword>
<dbReference type="Gene3D" id="3.30.230.70">
    <property type="entry name" value="GHMP Kinase, N-terminal domain"/>
    <property type="match status" value="2"/>
</dbReference>
<comment type="catalytic activity">
    <reaction evidence="5">
        <text>RNA(n+1) + phosphate = RNA(n) + a ribonucleoside 5'-diphosphate</text>
        <dbReference type="Rhea" id="RHEA:22096"/>
        <dbReference type="Rhea" id="RHEA-COMP:14527"/>
        <dbReference type="Rhea" id="RHEA-COMP:17342"/>
        <dbReference type="ChEBI" id="CHEBI:43474"/>
        <dbReference type="ChEBI" id="CHEBI:57930"/>
        <dbReference type="ChEBI" id="CHEBI:140395"/>
        <dbReference type="EC" id="2.7.7.8"/>
    </reaction>
</comment>
<comment type="similarity">
    <text evidence="1 5">Belongs to the polyribonucleotide nucleotidyltransferase family.</text>
</comment>
<keyword evidence="5" id="KW-0963">Cytoplasm</keyword>
<dbReference type="GO" id="GO:0000175">
    <property type="term" value="F:3'-5'-RNA exonuclease activity"/>
    <property type="evidence" value="ECO:0007669"/>
    <property type="project" value="TreeGrafter"/>
</dbReference>
<dbReference type="Pfam" id="PF00575">
    <property type="entry name" value="S1"/>
    <property type="match status" value="1"/>
</dbReference>
<accession>A0A1G2UR09</accession>
<dbReference type="GO" id="GO:0003723">
    <property type="term" value="F:RNA binding"/>
    <property type="evidence" value="ECO:0007669"/>
    <property type="project" value="UniProtKB-UniRule"/>
</dbReference>
<dbReference type="PIRSF" id="PIRSF005499">
    <property type="entry name" value="PNPase"/>
    <property type="match status" value="1"/>
</dbReference>
<dbReference type="SUPFAM" id="SSF54791">
    <property type="entry name" value="Eukaryotic type KH-domain (KH-domain type I)"/>
    <property type="match status" value="1"/>
</dbReference>
<keyword evidence="2 5" id="KW-0808">Transferase</keyword>
<dbReference type="InterPro" id="IPR036345">
    <property type="entry name" value="ExoRNase_PH_dom2_sf"/>
</dbReference>
<dbReference type="GO" id="GO:0006402">
    <property type="term" value="P:mRNA catabolic process"/>
    <property type="evidence" value="ECO:0007669"/>
    <property type="project" value="UniProtKB-UniRule"/>
</dbReference>
<dbReference type="InterPro" id="IPR004088">
    <property type="entry name" value="KH_dom_type_1"/>
</dbReference>
<dbReference type="InterPro" id="IPR020568">
    <property type="entry name" value="Ribosomal_Su5_D2-typ_SF"/>
</dbReference>
<dbReference type="CDD" id="cd11364">
    <property type="entry name" value="RNase_PH_PNPase_2"/>
    <property type="match status" value="1"/>
</dbReference>
<dbReference type="PROSITE" id="PS50126">
    <property type="entry name" value="S1"/>
    <property type="match status" value="1"/>
</dbReference>
<dbReference type="PROSITE" id="PS50084">
    <property type="entry name" value="KH_TYPE_1"/>
    <property type="match status" value="1"/>
</dbReference>
<protein>
    <recommendedName>
        <fullName evidence="5">Polyribonucleotide nucleotidyltransferase</fullName>
        <ecNumber evidence="5">2.7.7.8</ecNumber>
    </recommendedName>
    <alternativeName>
        <fullName evidence="5">Polynucleotide phosphorylase</fullName>
        <shortName evidence="5">PNPase</shortName>
    </alternativeName>
</protein>
<dbReference type="CDD" id="cd02393">
    <property type="entry name" value="KH-I_PNPase"/>
    <property type="match status" value="1"/>
</dbReference>
<dbReference type="GO" id="GO:0000287">
    <property type="term" value="F:magnesium ion binding"/>
    <property type="evidence" value="ECO:0007669"/>
    <property type="project" value="UniProtKB-UniRule"/>
</dbReference>
<evidence type="ECO:0000313" key="8">
    <source>
        <dbReference type="Proteomes" id="UP000176558"/>
    </source>
</evidence>
<dbReference type="PANTHER" id="PTHR11252">
    <property type="entry name" value="POLYRIBONUCLEOTIDE NUCLEOTIDYLTRANSFERASE"/>
    <property type="match status" value="1"/>
</dbReference>
<comment type="cofactor">
    <cofactor evidence="5">
        <name>Mg(2+)</name>
        <dbReference type="ChEBI" id="CHEBI:18420"/>
    </cofactor>
</comment>
<dbReference type="InterPro" id="IPR004087">
    <property type="entry name" value="KH_dom"/>
</dbReference>
<dbReference type="InterPro" id="IPR001247">
    <property type="entry name" value="ExoRNase_PH_dom1"/>
</dbReference>
<dbReference type="AlphaFoldDB" id="A0A1G2UR09"/>
<comment type="subcellular location">
    <subcellularLocation>
        <location evidence="5">Cytoplasm</location>
    </subcellularLocation>
</comment>
<proteinExistence type="inferred from homology"/>
<name>A0A1G2UR09_9BACT</name>
<dbReference type="Proteomes" id="UP000176558">
    <property type="component" value="Unassembled WGS sequence"/>
</dbReference>
<keyword evidence="5" id="KW-0460">Magnesium</keyword>
<feature type="domain" description="S1 motif" evidence="6">
    <location>
        <begin position="638"/>
        <end position="706"/>
    </location>
</feature>
<evidence type="ECO:0000256" key="4">
    <source>
        <dbReference type="ARBA" id="ARBA00022884"/>
    </source>
</evidence>
<dbReference type="SUPFAM" id="SSF50249">
    <property type="entry name" value="Nucleic acid-binding proteins"/>
    <property type="match status" value="1"/>
</dbReference>